<dbReference type="AlphaFoldDB" id="A0AAW1S1Q4"/>
<feature type="region of interest" description="Disordered" evidence="6">
    <location>
        <begin position="147"/>
        <end position="186"/>
    </location>
</feature>
<evidence type="ECO:0000313" key="7">
    <source>
        <dbReference type="EMBL" id="KAK9840038.1"/>
    </source>
</evidence>
<dbReference type="GO" id="GO:0006357">
    <property type="term" value="P:regulation of transcription by RNA polymerase II"/>
    <property type="evidence" value="ECO:0007669"/>
    <property type="project" value="InterPro"/>
</dbReference>
<feature type="compositionally biased region" description="Basic and acidic residues" evidence="6">
    <location>
        <begin position="1"/>
        <end position="14"/>
    </location>
</feature>
<evidence type="ECO:0000256" key="1">
    <source>
        <dbReference type="ARBA" id="ARBA00004123"/>
    </source>
</evidence>
<keyword evidence="5" id="KW-0539">Nucleus</keyword>
<dbReference type="GO" id="GO:0070847">
    <property type="term" value="C:core mediator complex"/>
    <property type="evidence" value="ECO:0007669"/>
    <property type="project" value="TreeGrafter"/>
</dbReference>
<feature type="compositionally biased region" description="Acidic residues" evidence="6">
    <location>
        <begin position="292"/>
        <end position="308"/>
    </location>
</feature>
<proteinExistence type="inferred from homology"/>
<comment type="caution">
    <text evidence="7">The sequence shown here is derived from an EMBL/GenBank/DDBJ whole genome shotgun (WGS) entry which is preliminary data.</text>
</comment>
<gene>
    <name evidence="7" type="ORF">WJX74_002397</name>
</gene>
<name>A0AAW1S1Q4_9CHLO</name>
<sequence length="308" mass="32130">MATERPSKKQKIGELAEAPDGGAAKGQILIQAVKGLLEPAAQRKKAGEGIAASLTALLRELAGKLAATADVLHESLQDNTLPDVPDYCCAPASKEFARDVVAYGRRLSFTTFAPLGWEQGQPLGHFRPPAPQDHQLHASTLSRFAVEQEAKKAAEAAARARQPAPAAPTLPAAEAKPAAGSALPRSAPAPIAATGFLPALPAGNGVPDGMPQMPKMPEGWQPGDPLPMDVSMFGPPTRQPEGPGQEAETAFLKQQPSDSDASEDAPENNTAGEEPPEKAQAGPIFNVGFFDDILDEDSDTSESEDPGD</sequence>
<comment type="subcellular location">
    <subcellularLocation>
        <location evidence="1">Nucleus</location>
    </subcellularLocation>
</comment>
<dbReference type="Proteomes" id="UP001438707">
    <property type="component" value="Unassembled WGS sequence"/>
</dbReference>
<evidence type="ECO:0000256" key="5">
    <source>
        <dbReference type="ARBA" id="ARBA00023242"/>
    </source>
</evidence>
<feature type="region of interest" description="Disordered" evidence="6">
    <location>
        <begin position="1"/>
        <end position="21"/>
    </location>
</feature>
<evidence type="ECO:0000256" key="4">
    <source>
        <dbReference type="ARBA" id="ARBA00023163"/>
    </source>
</evidence>
<evidence type="ECO:0000256" key="3">
    <source>
        <dbReference type="ARBA" id="ARBA00023015"/>
    </source>
</evidence>
<dbReference type="GO" id="GO:0016592">
    <property type="term" value="C:mediator complex"/>
    <property type="evidence" value="ECO:0007669"/>
    <property type="project" value="InterPro"/>
</dbReference>
<keyword evidence="3" id="KW-0805">Transcription regulation</keyword>
<dbReference type="EMBL" id="JALJOS010000004">
    <property type="protein sequence ID" value="KAK9840038.1"/>
    <property type="molecule type" value="Genomic_DNA"/>
</dbReference>
<protein>
    <recommendedName>
        <fullName evidence="9">Mediator complex subunit 4</fullName>
    </recommendedName>
</protein>
<feature type="region of interest" description="Disordered" evidence="6">
    <location>
        <begin position="203"/>
        <end position="308"/>
    </location>
</feature>
<dbReference type="InterPro" id="IPR019258">
    <property type="entry name" value="Mediator_Med4"/>
</dbReference>
<evidence type="ECO:0000256" key="6">
    <source>
        <dbReference type="SAM" id="MobiDB-lite"/>
    </source>
</evidence>
<keyword evidence="8" id="KW-1185">Reference proteome</keyword>
<evidence type="ECO:0000256" key="2">
    <source>
        <dbReference type="ARBA" id="ARBA00009626"/>
    </source>
</evidence>
<evidence type="ECO:0000313" key="8">
    <source>
        <dbReference type="Proteomes" id="UP001438707"/>
    </source>
</evidence>
<accession>A0AAW1S1Q4</accession>
<comment type="similarity">
    <text evidence="2">Belongs to the Mediator complex subunit 4 family.</text>
</comment>
<organism evidence="7 8">
    <name type="scientific">Apatococcus lobatus</name>
    <dbReference type="NCBI Taxonomy" id="904363"/>
    <lineage>
        <taxon>Eukaryota</taxon>
        <taxon>Viridiplantae</taxon>
        <taxon>Chlorophyta</taxon>
        <taxon>core chlorophytes</taxon>
        <taxon>Trebouxiophyceae</taxon>
        <taxon>Chlorellales</taxon>
        <taxon>Chlorellaceae</taxon>
        <taxon>Apatococcus</taxon>
    </lineage>
</organism>
<reference evidence="7 8" key="1">
    <citation type="journal article" date="2024" name="Nat. Commun.">
        <title>Phylogenomics reveals the evolutionary origins of lichenization in chlorophyte algae.</title>
        <authorList>
            <person name="Puginier C."/>
            <person name="Libourel C."/>
            <person name="Otte J."/>
            <person name="Skaloud P."/>
            <person name="Haon M."/>
            <person name="Grisel S."/>
            <person name="Petersen M."/>
            <person name="Berrin J.G."/>
            <person name="Delaux P.M."/>
            <person name="Dal Grande F."/>
            <person name="Keller J."/>
        </authorList>
    </citation>
    <scope>NUCLEOTIDE SEQUENCE [LARGE SCALE GENOMIC DNA]</scope>
    <source>
        <strain evidence="7 8">SAG 2145</strain>
    </source>
</reference>
<dbReference type="GO" id="GO:0003712">
    <property type="term" value="F:transcription coregulator activity"/>
    <property type="evidence" value="ECO:0007669"/>
    <property type="project" value="InterPro"/>
</dbReference>
<dbReference type="PANTHER" id="PTHR13208:SF2">
    <property type="entry name" value="MEDIATOR OF RNA POLYMERASE II TRANSCRIPTION SUBUNIT 4"/>
    <property type="match status" value="1"/>
</dbReference>
<evidence type="ECO:0008006" key="9">
    <source>
        <dbReference type="Google" id="ProtNLM"/>
    </source>
</evidence>
<keyword evidence="4" id="KW-0804">Transcription</keyword>
<feature type="compositionally biased region" description="Low complexity" evidence="6">
    <location>
        <begin position="155"/>
        <end position="179"/>
    </location>
</feature>
<dbReference type="PANTHER" id="PTHR13208">
    <property type="entry name" value="MEDIATOR OF RNA POLYMERASE II TRANSCRIPTION SUBUNIT 4"/>
    <property type="match status" value="1"/>
</dbReference>